<accession>A0A6J4IBF3</accession>
<evidence type="ECO:0000256" key="2">
    <source>
        <dbReference type="ARBA" id="ARBA00023033"/>
    </source>
</evidence>
<keyword evidence="3" id="KW-1133">Transmembrane helix</keyword>
<name>A0A6J4IBF3_9CHLR</name>
<feature type="domain" description="FAD-binding" evidence="4">
    <location>
        <begin position="15"/>
        <end position="348"/>
    </location>
</feature>
<keyword evidence="1" id="KW-0560">Oxidoreductase</keyword>
<dbReference type="InterPro" id="IPR036188">
    <property type="entry name" value="FAD/NAD-bd_sf"/>
</dbReference>
<dbReference type="Pfam" id="PF01494">
    <property type="entry name" value="FAD_binding_3"/>
    <property type="match status" value="1"/>
</dbReference>
<sequence length="412" mass="43294">MGAREEPARPLEGLRVAITGGAIGGAAAALLLAARGAQVTLLERVEQPRAVGAGILLQPNGLAVLYGLGLESALRRYGTCVNQIAVIDAARRPVLGGAVPDYGAGLDHAMGIHRSRLLAALLDAVAAEPGINARFGASVTGATAAGEVTYSQHGATHHLLADLVVGADGVHSRIRDAGAFGAEARHTGVTYVRGMSGYRVETSDCYEAWTRLGLFGVCPVEDQTYFFTSAQAPTLAAALAARDLEAFRRLWADAFPPSRPILREIESFDQLLLNEVVQVHCRSYVDGRSALLGDAAHAMYPNLGQGANSALVDGAVLAAELAATPGDLSAALARYDARRRPGARAVQDGAARLASLVHLHPPVLHPVRNATVRGLSRVIGRAGTERQLRKYQQEDPTWLLSSARRAPATITA</sequence>
<keyword evidence="3" id="KW-0472">Membrane</keyword>
<feature type="transmembrane region" description="Helical" evidence="3">
    <location>
        <begin position="14"/>
        <end position="34"/>
    </location>
</feature>
<dbReference type="PANTHER" id="PTHR13789:SF309">
    <property type="entry name" value="PUTATIVE (AFU_ORTHOLOGUE AFUA_6G14510)-RELATED"/>
    <property type="match status" value="1"/>
</dbReference>
<dbReference type="Gene3D" id="3.30.9.10">
    <property type="entry name" value="D-Amino Acid Oxidase, subunit A, domain 2"/>
    <property type="match status" value="1"/>
</dbReference>
<dbReference type="EMBL" id="CADCTC010000115">
    <property type="protein sequence ID" value="CAA9245626.1"/>
    <property type="molecule type" value="Genomic_DNA"/>
</dbReference>
<evidence type="ECO:0000256" key="3">
    <source>
        <dbReference type="SAM" id="Phobius"/>
    </source>
</evidence>
<evidence type="ECO:0000256" key="1">
    <source>
        <dbReference type="ARBA" id="ARBA00023002"/>
    </source>
</evidence>
<dbReference type="SUPFAM" id="SSF51905">
    <property type="entry name" value="FAD/NAD(P)-binding domain"/>
    <property type="match status" value="1"/>
</dbReference>
<keyword evidence="3" id="KW-0812">Transmembrane</keyword>
<protein>
    <recommendedName>
        <fullName evidence="4">FAD-binding domain-containing protein</fullName>
    </recommendedName>
</protein>
<dbReference type="GO" id="GO:0004497">
    <property type="term" value="F:monooxygenase activity"/>
    <property type="evidence" value="ECO:0007669"/>
    <property type="project" value="UniProtKB-KW"/>
</dbReference>
<dbReference type="GO" id="GO:0071949">
    <property type="term" value="F:FAD binding"/>
    <property type="evidence" value="ECO:0007669"/>
    <property type="project" value="InterPro"/>
</dbReference>
<dbReference type="InterPro" id="IPR050493">
    <property type="entry name" value="FAD-dep_Monooxygenase_BioMet"/>
</dbReference>
<dbReference type="PANTHER" id="PTHR13789">
    <property type="entry name" value="MONOOXYGENASE"/>
    <property type="match status" value="1"/>
</dbReference>
<keyword evidence="2" id="KW-0503">Monooxygenase</keyword>
<evidence type="ECO:0000259" key="4">
    <source>
        <dbReference type="Pfam" id="PF01494"/>
    </source>
</evidence>
<dbReference type="PRINTS" id="PR00420">
    <property type="entry name" value="RNGMNOXGNASE"/>
</dbReference>
<dbReference type="Gene3D" id="3.50.50.60">
    <property type="entry name" value="FAD/NAD(P)-binding domain"/>
    <property type="match status" value="1"/>
</dbReference>
<evidence type="ECO:0000313" key="5">
    <source>
        <dbReference type="EMBL" id="CAA9245626.1"/>
    </source>
</evidence>
<proteinExistence type="predicted"/>
<dbReference type="InterPro" id="IPR002938">
    <property type="entry name" value="FAD-bd"/>
</dbReference>
<gene>
    <name evidence="5" type="ORF">AVDCRST_MAG77-1869</name>
</gene>
<organism evidence="5">
    <name type="scientific">uncultured Chloroflexota bacterium</name>
    <dbReference type="NCBI Taxonomy" id="166587"/>
    <lineage>
        <taxon>Bacteria</taxon>
        <taxon>Bacillati</taxon>
        <taxon>Chloroflexota</taxon>
        <taxon>environmental samples</taxon>
    </lineage>
</organism>
<reference evidence="5" key="1">
    <citation type="submission" date="2020-02" db="EMBL/GenBank/DDBJ databases">
        <authorList>
            <person name="Meier V. D."/>
        </authorList>
    </citation>
    <scope>NUCLEOTIDE SEQUENCE</scope>
    <source>
        <strain evidence="5">AVDCRST_MAG77</strain>
    </source>
</reference>
<dbReference type="AlphaFoldDB" id="A0A6J4IBF3"/>